<evidence type="ECO:0000313" key="2">
    <source>
        <dbReference type="Proteomes" id="UP001221142"/>
    </source>
</evidence>
<evidence type="ECO:0008006" key="3">
    <source>
        <dbReference type="Google" id="ProtNLM"/>
    </source>
</evidence>
<dbReference type="InterPro" id="IPR032675">
    <property type="entry name" value="LRR_dom_sf"/>
</dbReference>
<sequence length="515" mass="57644">MHRGLGIPEILSNICELTPDDTERDLHCLDSDTNHTLAALARTCRAFQNPALDVLWNSQFTILNVIRCMPEDIWEWPDQEPDGDEEEEEVSPIHLKRPVFPEDWERPLFYARRVRHFAFSSDEYVPSACYDVLRVSLPVEHLFPNIESLQWYTKQSHVFSNYPLFLGPRLTTLDLGVCQSVVHLTMLLGLATQCPRLQEVTIRCSELEPSPQLQAFSFVAMHLKELRTLNVPCLDGPSLDHLSSLASLEFMALVRQPVFDIPSVPARIQAEDRHVPGEMMMNISLSDTRAVSEALSRFQARSVRMLIIELPRDTPATVFLECCSVVAAQCRGRPPSSLTIRCKSFPKITHTADQIAVYKVPAALLSPLFIFENLTSVHLAAPVGFDLDDDSVGSLARAWPRIHYLSLVSSMSKTVRSHATLLALLSFAEHCPFLSSLTLSLDAKVVPTIASGPDTPRPQQRALYSLVVYDSPIDSPLAVAVFLSSLFSRLRNVSSRGELIDLAAQWRAVDKALPR</sequence>
<gene>
    <name evidence="1" type="ORF">FB45DRAFT_802342</name>
</gene>
<dbReference type="Gene3D" id="3.80.10.10">
    <property type="entry name" value="Ribonuclease Inhibitor"/>
    <property type="match status" value="1"/>
</dbReference>
<protein>
    <recommendedName>
        <fullName evidence="3">F-box domain-containing protein</fullName>
    </recommendedName>
</protein>
<organism evidence="1 2">
    <name type="scientific">Roridomyces roridus</name>
    <dbReference type="NCBI Taxonomy" id="1738132"/>
    <lineage>
        <taxon>Eukaryota</taxon>
        <taxon>Fungi</taxon>
        <taxon>Dikarya</taxon>
        <taxon>Basidiomycota</taxon>
        <taxon>Agaricomycotina</taxon>
        <taxon>Agaricomycetes</taxon>
        <taxon>Agaricomycetidae</taxon>
        <taxon>Agaricales</taxon>
        <taxon>Marasmiineae</taxon>
        <taxon>Mycenaceae</taxon>
        <taxon>Roridomyces</taxon>
    </lineage>
</organism>
<reference evidence="1" key="1">
    <citation type="submission" date="2023-03" db="EMBL/GenBank/DDBJ databases">
        <title>Massive genome expansion in bonnet fungi (Mycena s.s.) driven by repeated elements and novel gene families across ecological guilds.</title>
        <authorList>
            <consortium name="Lawrence Berkeley National Laboratory"/>
            <person name="Harder C.B."/>
            <person name="Miyauchi S."/>
            <person name="Viragh M."/>
            <person name="Kuo A."/>
            <person name="Thoen E."/>
            <person name="Andreopoulos B."/>
            <person name="Lu D."/>
            <person name="Skrede I."/>
            <person name="Drula E."/>
            <person name="Henrissat B."/>
            <person name="Morin E."/>
            <person name="Kohler A."/>
            <person name="Barry K."/>
            <person name="LaButti K."/>
            <person name="Morin E."/>
            <person name="Salamov A."/>
            <person name="Lipzen A."/>
            <person name="Mereny Z."/>
            <person name="Hegedus B."/>
            <person name="Baldrian P."/>
            <person name="Stursova M."/>
            <person name="Weitz H."/>
            <person name="Taylor A."/>
            <person name="Grigoriev I.V."/>
            <person name="Nagy L.G."/>
            <person name="Martin F."/>
            <person name="Kauserud H."/>
        </authorList>
    </citation>
    <scope>NUCLEOTIDE SEQUENCE</scope>
    <source>
        <strain evidence="1">9284</strain>
    </source>
</reference>
<dbReference type="EMBL" id="JARKIF010000026">
    <property type="protein sequence ID" value="KAJ7614436.1"/>
    <property type="molecule type" value="Genomic_DNA"/>
</dbReference>
<keyword evidence="2" id="KW-1185">Reference proteome</keyword>
<proteinExistence type="predicted"/>
<dbReference type="Proteomes" id="UP001221142">
    <property type="component" value="Unassembled WGS sequence"/>
</dbReference>
<name>A0AAD7BA53_9AGAR</name>
<accession>A0AAD7BA53</accession>
<comment type="caution">
    <text evidence="1">The sequence shown here is derived from an EMBL/GenBank/DDBJ whole genome shotgun (WGS) entry which is preliminary data.</text>
</comment>
<dbReference type="SUPFAM" id="SSF52047">
    <property type="entry name" value="RNI-like"/>
    <property type="match status" value="1"/>
</dbReference>
<evidence type="ECO:0000313" key="1">
    <source>
        <dbReference type="EMBL" id="KAJ7614436.1"/>
    </source>
</evidence>
<dbReference type="AlphaFoldDB" id="A0AAD7BA53"/>